<dbReference type="GO" id="GO:0043161">
    <property type="term" value="P:proteasome-mediated ubiquitin-dependent protein catabolic process"/>
    <property type="evidence" value="ECO:0007669"/>
    <property type="project" value="TreeGrafter"/>
</dbReference>
<dbReference type="GO" id="GO:0005634">
    <property type="term" value="C:nucleus"/>
    <property type="evidence" value="ECO:0007669"/>
    <property type="project" value="TreeGrafter"/>
</dbReference>
<reference evidence="6 7" key="1">
    <citation type="submission" date="2018-11" db="EMBL/GenBank/DDBJ databases">
        <authorList>
            <consortium name="Pathogen Informatics"/>
        </authorList>
    </citation>
    <scope>NUCLEOTIDE SEQUENCE [LARGE SCALE GENOMIC DNA]</scope>
    <source>
        <strain evidence="6 7">Zambia</strain>
    </source>
</reference>
<comment type="similarity">
    <text evidence="5">Belongs to the WD repeat cdt2 family.</text>
</comment>
<keyword evidence="2" id="KW-0853">WD repeat</keyword>
<evidence type="ECO:0000256" key="3">
    <source>
        <dbReference type="ARBA" id="ARBA00022737"/>
    </source>
</evidence>
<dbReference type="InterPro" id="IPR036322">
    <property type="entry name" value="WD40_repeat_dom_sf"/>
</dbReference>
<protein>
    <submittedName>
        <fullName evidence="6">Uncharacterized protein</fullName>
    </submittedName>
</protein>
<evidence type="ECO:0000313" key="6">
    <source>
        <dbReference type="EMBL" id="VDP33885.1"/>
    </source>
</evidence>
<dbReference type="PROSITE" id="PS50082">
    <property type="entry name" value="WD_REPEATS_2"/>
    <property type="match status" value="3"/>
</dbReference>
<dbReference type="Proteomes" id="UP000277204">
    <property type="component" value="Unassembled WGS sequence"/>
</dbReference>
<dbReference type="PROSITE" id="PS00678">
    <property type="entry name" value="WD_REPEATS_1"/>
    <property type="match status" value="1"/>
</dbReference>
<name>A0A183MVF5_9TREM</name>
<dbReference type="PANTHER" id="PTHR22852">
    <property type="entry name" value="LETHAL 2 DENTICLELESS PROTEIN RETINOIC ACID-REGULATED NUCLEAR MATRIX-ASSOCIATED PROTEIN"/>
    <property type="match status" value="1"/>
</dbReference>
<dbReference type="GO" id="GO:0030674">
    <property type="term" value="F:protein-macromolecule adaptor activity"/>
    <property type="evidence" value="ECO:0007669"/>
    <property type="project" value="TreeGrafter"/>
</dbReference>
<dbReference type="InterPro" id="IPR019775">
    <property type="entry name" value="WD40_repeat_CS"/>
</dbReference>
<evidence type="ECO:0000313" key="7">
    <source>
        <dbReference type="Proteomes" id="UP000277204"/>
    </source>
</evidence>
<dbReference type="PROSITE" id="PS50294">
    <property type="entry name" value="WD_REPEATS_REGION"/>
    <property type="match status" value="2"/>
</dbReference>
<evidence type="ECO:0000256" key="4">
    <source>
        <dbReference type="ARBA" id="ARBA00022786"/>
    </source>
</evidence>
<keyword evidence="4" id="KW-0833">Ubl conjugation pathway</keyword>
<dbReference type="InterPro" id="IPR001680">
    <property type="entry name" value="WD40_rpt"/>
</dbReference>
<dbReference type="InterPro" id="IPR051865">
    <property type="entry name" value="WD-repeat_CDT2_adapter"/>
</dbReference>
<dbReference type="AlphaFoldDB" id="A0A183MVF5"/>
<comment type="pathway">
    <text evidence="1">Protein modification; protein ubiquitination.</text>
</comment>
<keyword evidence="3" id="KW-0677">Repeat</keyword>
<evidence type="ECO:0000256" key="2">
    <source>
        <dbReference type="ARBA" id="ARBA00022574"/>
    </source>
</evidence>
<dbReference type="SMART" id="SM00320">
    <property type="entry name" value="WD40"/>
    <property type="match status" value="3"/>
</dbReference>
<dbReference type="Pfam" id="PF00400">
    <property type="entry name" value="WD40"/>
    <property type="match status" value="3"/>
</dbReference>
<dbReference type="PANTHER" id="PTHR22852:SF0">
    <property type="entry name" value="DENTICLELESS PROTEIN HOMOLOG"/>
    <property type="match status" value="1"/>
</dbReference>
<accession>A0A183MVF5</accession>
<evidence type="ECO:0000256" key="5">
    <source>
        <dbReference type="ARBA" id="ARBA00038344"/>
    </source>
</evidence>
<sequence length="411" mass="46330">MPNCSFQDARTACINYEAVNELDIQSMKISNTLLSRHDELQSQGQSNLRSFNGDSYSRVNMKGWTANLKRGFPIYFSKRDELSTTPDGILCLNDHIVISPSLRKSVLEDLHSGHLGVEKMKTLARPEINAEICHYEAHNNAVFDVKWLSSGSSFLTASGDQSIRLIDAETGVIIQQFFGHTMSVRSLSFMPSDCHIFASTSRDGSIRMWDTRVKPDALNFRGSPGISSVGVLPQCHVPFLPNSSNTDGRRTRTPKRSATDAQSVTSVLFVDDNTFLSAGSSDGSIKMWDLRRVFCVGSKKQAKPKFILPYSGTSQKQSGYSDLVVNSYRTRLFANCLDNVVYEYDLTQLTTQPGKHIYMTVFCRYNFLPKICDIFLKANNHFKNFYDSRNSKTIDYFITVLFLYLVFPFAT</sequence>
<dbReference type="InterPro" id="IPR015943">
    <property type="entry name" value="WD40/YVTN_repeat-like_dom_sf"/>
</dbReference>
<dbReference type="EMBL" id="UZAI01018154">
    <property type="protein sequence ID" value="VDP33885.1"/>
    <property type="molecule type" value="Genomic_DNA"/>
</dbReference>
<evidence type="ECO:0000256" key="1">
    <source>
        <dbReference type="ARBA" id="ARBA00004906"/>
    </source>
</evidence>
<dbReference type="STRING" id="48269.A0A183MVF5"/>
<keyword evidence="7" id="KW-1185">Reference proteome</keyword>
<dbReference type="Gene3D" id="2.130.10.10">
    <property type="entry name" value="YVTN repeat-like/Quinoprotein amine dehydrogenase"/>
    <property type="match status" value="2"/>
</dbReference>
<gene>
    <name evidence="6" type="ORF">SMRZ_LOCUS20030</name>
</gene>
<proteinExistence type="inferred from homology"/>
<organism evidence="6 7">
    <name type="scientific">Schistosoma margrebowiei</name>
    <dbReference type="NCBI Taxonomy" id="48269"/>
    <lineage>
        <taxon>Eukaryota</taxon>
        <taxon>Metazoa</taxon>
        <taxon>Spiralia</taxon>
        <taxon>Lophotrochozoa</taxon>
        <taxon>Platyhelminthes</taxon>
        <taxon>Trematoda</taxon>
        <taxon>Digenea</taxon>
        <taxon>Strigeidida</taxon>
        <taxon>Schistosomatoidea</taxon>
        <taxon>Schistosomatidae</taxon>
        <taxon>Schistosoma</taxon>
    </lineage>
</organism>
<dbReference type="SUPFAM" id="SSF50978">
    <property type="entry name" value="WD40 repeat-like"/>
    <property type="match status" value="1"/>
</dbReference>